<dbReference type="OrthoDB" id="129755at2"/>
<dbReference type="PROSITE" id="PS51257">
    <property type="entry name" value="PROKAR_LIPOPROTEIN"/>
    <property type="match status" value="1"/>
</dbReference>
<reference evidence="4" key="1">
    <citation type="submission" date="2017-04" db="EMBL/GenBank/DDBJ databases">
        <authorList>
            <person name="Varghese N."/>
            <person name="Submissions S."/>
        </authorList>
    </citation>
    <scope>NUCLEOTIDE SEQUENCE [LARGE SCALE GENOMIC DNA]</scope>
    <source>
        <strain evidence="4">Dd16</strain>
    </source>
</reference>
<gene>
    <name evidence="3" type="ORF">SAMN06295910_0227</name>
</gene>
<dbReference type="Pfam" id="PF14534">
    <property type="entry name" value="DUF4440"/>
    <property type="match status" value="1"/>
</dbReference>
<accession>A0A1X7G065</accession>
<evidence type="ECO:0000256" key="1">
    <source>
        <dbReference type="SAM" id="SignalP"/>
    </source>
</evidence>
<feature type="chain" id="PRO_5012755938" description="DUF4440 domain-containing protein" evidence="1">
    <location>
        <begin position="21"/>
        <end position="164"/>
    </location>
</feature>
<feature type="signal peptide" evidence="1">
    <location>
        <begin position="1"/>
        <end position="20"/>
    </location>
</feature>
<dbReference type="InterPro" id="IPR032710">
    <property type="entry name" value="NTF2-like_dom_sf"/>
</dbReference>
<evidence type="ECO:0000313" key="3">
    <source>
        <dbReference type="EMBL" id="SMF61243.1"/>
    </source>
</evidence>
<dbReference type="SUPFAM" id="SSF54427">
    <property type="entry name" value="NTF2-like"/>
    <property type="match status" value="1"/>
</dbReference>
<protein>
    <recommendedName>
        <fullName evidence="2">DUF4440 domain-containing protein</fullName>
    </recommendedName>
</protein>
<dbReference type="STRING" id="941907.SAMN06295910_0227"/>
<sequence>MRIAPLFALLLLAGCEQPPAAPTAEQPQQPAAAPQADVSIETLRRIGDRFDAAQINKDAAALEVLVADDLVFVGSDGQRQDKRGFIAGYTDPDVTFDPIAIKDRVFIPLGPDAGLVGGDVVLSGTSDGQPFASRIRFADTFRRVDGEWRAVHIQSTRVQEPDQP</sequence>
<dbReference type="RefSeq" id="WP_085217135.1">
    <property type="nucleotide sequence ID" value="NZ_LT840185.1"/>
</dbReference>
<dbReference type="Gene3D" id="3.10.450.50">
    <property type="match status" value="1"/>
</dbReference>
<dbReference type="Proteomes" id="UP000192934">
    <property type="component" value="Chromosome I"/>
</dbReference>
<evidence type="ECO:0000259" key="2">
    <source>
        <dbReference type="Pfam" id="PF14534"/>
    </source>
</evidence>
<name>A0A1X7G065_9SPHN</name>
<feature type="domain" description="DUF4440" evidence="2">
    <location>
        <begin position="44"/>
        <end position="149"/>
    </location>
</feature>
<dbReference type="AlphaFoldDB" id="A0A1X7G065"/>
<dbReference type="InterPro" id="IPR027843">
    <property type="entry name" value="DUF4440"/>
</dbReference>
<evidence type="ECO:0000313" key="4">
    <source>
        <dbReference type="Proteomes" id="UP000192934"/>
    </source>
</evidence>
<keyword evidence="4" id="KW-1185">Reference proteome</keyword>
<dbReference type="EMBL" id="LT840185">
    <property type="protein sequence ID" value="SMF61243.1"/>
    <property type="molecule type" value="Genomic_DNA"/>
</dbReference>
<organism evidence="3 4">
    <name type="scientific">Allosphingosinicella indica</name>
    <dbReference type="NCBI Taxonomy" id="941907"/>
    <lineage>
        <taxon>Bacteria</taxon>
        <taxon>Pseudomonadati</taxon>
        <taxon>Pseudomonadota</taxon>
        <taxon>Alphaproteobacteria</taxon>
        <taxon>Sphingomonadales</taxon>
        <taxon>Sphingomonadaceae</taxon>
        <taxon>Allosphingosinicella</taxon>
    </lineage>
</organism>
<proteinExistence type="predicted"/>
<keyword evidence="1" id="KW-0732">Signal</keyword>